<evidence type="ECO:0000313" key="3">
    <source>
        <dbReference type="EMBL" id="CRZ11896.1"/>
    </source>
</evidence>
<sequence>GSIQTVFPRNQRGPTDSTQTRHSKADRPAAVVNHPHHDLRPLLEKRGNNMLLHAGAAADHHSITARAAHRRRTPAVWLHLFVLLGLVLVLLVELLGETLVSQELWVQATGGVVTVVLWLLDTILV</sequence>
<protein>
    <submittedName>
        <fullName evidence="3">Uncharacterized protein</fullName>
    </submittedName>
</protein>
<organism evidence="3">
    <name type="scientific">Spongospora subterranea</name>
    <dbReference type="NCBI Taxonomy" id="70186"/>
    <lineage>
        <taxon>Eukaryota</taxon>
        <taxon>Sar</taxon>
        <taxon>Rhizaria</taxon>
        <taxon>Endomyxa</taxon>
        <taxon>Phytomyxea</taxon>
        <taxon>Plasmodiophorida</taxon>
        <taxon>Plasmodiophoridae</taxon>
        <taxon>Spongospora</taxon>
    </lineage>
</organism>
<feature type="transmembrane region" description="Helical" evidence="2">
    <location>
        <begin position="104"/>
        <end position="124"/>
    </location>
</feature>
<feature type="non-terminal residue" evidence="3">
    <location>
        <position position="125"/>
    </location>
</feature>
<accession>A0A0H5RDQ8</accession>
<evidence type="ECO:0000256" key="1">
    <source>
        <dbReference type="SAM" id="MobiDB-lite"/>
    </source>
</evidence>
<keyword evidence="2" id="KW-1133">Transmembrane helix</keyword>
<feature type="compositionally biased region" description="Polar residues" evidence="1">
    <location>
        <begin position="1"/>
        <end position="20"/>
    </location>
</feature>
<dbReference type="AlphaFoldDB" id="A0A0H5RDQ8"/>
<feature type="region of interest" description="Disordered" evidence="1">
    <location>
        <begin position="1"/>
        <end position="31"/>
    </location>
</feature>
<keyword evidence="2" id="KW-0812">Transmembrane</keyword>
<keyword evidence="2" id="KW-0472">Membrane</keyword>
<proteinExistence type="predicted"/>
<feature type="transmembrane region" description="Helical" evidence="2">
    <location>
        <begin position="75"/>
        <end position="92"/>
    </location>
</feature>
<feature type="non-terminal residue" evidence="3">
    <location>
        <position position="1"/>
    </location>
</feature>
<reference evidence="3" key="1">
    <citation type="submission" date="2015-04" db="EMBL/GenBank/DDBJ databases">
        <title>The genome sequence of the plant pathogenic Rhizarian Plasmodiophora brassicae reveals insights in its biotrophic life cycle and the origin of chitin synthesis.</title>
        <authorList>
            <person name="Schwelm A."/>
            <person name="Fogelqvist J."/>
            <person name="Knaust A."/>
            <person name="Julke S."/>
            <person name="Lilja T."/>
            <person name="Dhandapani V."/>
            <person name="Bonilla-Rosso G."/>
            <person name="Karlsson M."/>
            <person name="Shevchenko A."/>
            <person name="Choi S.R."/>
            <person name="Kim H.G."/>
            <person name="Park J.Y."/>
            <person name="Lim Y.P."/>
            <person name="Ludwig-Muller J."/>
            <person name="Dixelius C."/>
        </authorList>
    </citation>
    <scope>NUCLEOTIDE SEQUENCE</scope>
    <source>
        <tissue evidence="3">Potato root galls</tissue>
    </source>
</reference>
<name>A0A0H5RDQ8_9EUKA</name>
<dbReference type="EMBL" id="HACM01011454">
    <property type="protein sequence ID" value="CRZ11896.1"/>
    <property type="molecule type" value="Transcribed_RNA"/>
</dbReference>
<evidence type="ECO:0000256" key="2">
    <source>
        <dbReference type="SAM" id="Phobius"/>
    </source>
</evidence>